<feature type="transmembrane region" description="Helical" evidence="6">
    <location>
        <begin position="438"/>
        <end position="456"/>
    </location>
</feature>
<dbReference type="Pfam" id="PF01943">
    <property type="entry name" value="Polysacc_synt"/>
    <property type="match status" value="1"/>
</dbReference>
<feature type="transmembrane region" description="Helical" evidence="6">
    <location>
        <begin position="310"/>
        <end position="331"/>
    </location>
</feature>
<evidence type="ECO:0000256" key="2">
    <source>
        <dbReference type="ARBA" id="ARBA00022475"/>
    </source>
</evidence>
<feature type="transmembrane region" description="Helical" evidence="6">
    <location>
        <begin position="462"/>
        <end position="483"/>
    </location>
</feature>
<keyword evidence="5 6" id="KW-0472">Membrane</keyword>
<keyword evidence="4 6" id="KW-1133">Transmembrane helix</keyword>
<gene>
    <name evidence="7" type="ORF">GGP71_003126</name>
</gene>
<feature type="transmembrane region" description="Helical" evidence="6">
    <location>
        <begin position="125"/>
        <end position="145"/>
    </location>
</feature>
<organism evidence="7 8">
    <name type="scientific">Salinibacter ruber</name>
    <dbReference type="NCBI Taxonomy" id="146919"/>
    <lineage>
        <taxon>Bacteria</taxon>
        <taxon>Pseudomonadati</taxon>
        <taxon>Rhodothermota</taxon>
        <taxon>Rhodothermia</taxon>
        <taxon>Rhodothermales</taxon>
        <taxon>Salinibacteraceae</taxon>
        <taxon>Salinibacter</taxon>
    </lineage>
</organism>
<sequence length="499" mass="54435">MSQEVRDELQRGALVNALGVAGKIAGPSFLIVVTRLYGPDAFGVYITASAVVEMGIAFLTAGFKDAAVMYVSRHAEDERQALYNSLANALGWSLFFATVLIALAFTLGPVVLPQLYDYSDRLLFMVRWMALALPLMAFSRIVLAATQGLKIMKYEALVNGGLRPMLLLTFSTAFYLLAPDVRGLTAGYVGAQVAAALVTVYVYQRELEWKPLFASMRSFRINYEMMRFAIPQNINLTIERFLTNIDVLMLGYFGLNAQLVGFYGAGARIVRELRNVKLIFSSAFAPQISRFHHRGEIKTLGYTLATTLRWITTIAVPVLLAVAVLRSDLLVIVSPEYVGREALFMLFLLPIPYLQCSLGLTGNTVVMTGNSHLNLANNVVTGTINFLLNLWLIPAFGLIGAATASALATGVKSILEVSEMRYVVGVPFLARELYEPHVAGWIAAGVLLGVSVFYATPLAGSLGYRLGLLGGVLLLYGALLTLLQGRLPRIPSVLQDEES</sequence>
<accession>A0A9X2PYB2</accession>
<dbReference type="CDD" id="cd13128">
    <property type="entry name" value="MATE_Wzx_like"/>
    <property type="match status" value="1"/>
</dbReference>
<evidence type="ECO:0000313" key="7">
    <source>
        <dbReference type="EMBL" id="MCS3679177.1"/>
    </source>
</evidence>
<feature type="transmembrane region" description="Helical" evidence="6">
    <location>
        <begin position="247"/>
        <end position="265"/>
    </location>
</feature>
<comment type="caution">
    <text evidence="7">The sequence shown here is derived from an EMBL/GenBank/DDBJ whole genome shotgun (WGS) entry which is preliminary data.</text>
</comment>
<keyword evidence="3 6" id="KW-0812">Transmembrane</keyword>
<dbReference type="PANTHER" id="PTHR30250">
    <property type="entry name" value="PST FAMILY PREDICTED COLANIC ACID TRANSPORTER"/>
    <property type="match status" value="1"/>
</dbReference>
<evidence type="ECO:0000313" key="8">
    <source>
        <dbReference type="Proteomes" id="UP001155027"/>
    </source>
</evidence>
<name>A0A9X2PYB2_9BACT</name>
<comment type="subcellular location">
    <subcellularLocation>
        <location evidence="1">Cell membrane</location>
        <topology evidence="1">Multi-pass membrane protein</topology>
    </subcellularLocation>
</comment>
<feature type="transmembrane region" description="Helical" evidence="6">
    <location>
        <begin position="157"/>
        <end position="178"/>
    </location>
</feature>
<evidence type="ECO:0000256" key="4">
    <source>
        <dbReference type="ARBA" id="ARBA00022989"/>
    </source>
</evidence>
<proteinExistence type="predicted"/>
<dbReference type="PANTHER" id="PTHR30250:SF11">
    <property type="entry name" value="O-ANTIGEN TRANSPORTER-RELATED"/>
    <property type="match status" value="1"/>
</dbReference>
<reference evidence="7" key="1">
    <citation type="submission" date="2022-08" db="EMBL/GenBank/DDBJ databases">
        <title>Genomic Encyclopedia of Type Strains, Phase V (KMG-V): Genome sequencing to study the core and pangenomes of soil and plant-associated prokaryotes.</title>
        <authorList>
            <person name="Whitman W."/>
        </authorList>
    </citation>
    <scope>NUCLEOTIDE SEQUENCE</scope>
    <source>
        <strain evidence="7">0</strain>
    </source>
</reference>
<evidence type="ECO:0000256" key="6">
    <source>
        <dbReference type="SAM" id="Phobius"/>
    </source>
</evidence>
<feature type="transmembrane region" description="Helical" evidence="6">
    <location>
        <begin position="12"/>
        <end position="36"/>
    </location>
</feature>
<dbReference type="InterPro" id="IPR002797">
    <property type="entry name" value="Polysacc_synth"/>
</dbReference>
<feature type="transmembrane region" description="Helical" evidence="6">
    <location>
        <begin position="343"/>
        <end position="366"/>
    </location>
</feature>
<dbReference type="AlphaFoldDB" id="A0A9X2PYB2"/>
<protein>
    <submittedName>
        <fullName evidence="7">O-antigen/teichoic acid export membrane protein</fullName>
    </submittedName>
</protein>
<dbReference type="RefSeq" id="WP_259081022.1">
    <property type="nucleotide sequence ID" value="NZ_JANUAU010000013.1"/>
</dbReference>
<keyword evidence="2" id="KW-1003">Cell membrane</keyword>
<dbReference type="Proteomes" id="UP001155027">
    <property type="component" value="Unassembled WGS sequence"/>
</dbReference>
<dbReference type="InterPro" id="IPR050833">
    <property type="entry name" value="Poly_Biosynth_Transport"/>
</dbReference>
<feature type="transmembrane region" description="Helical" evidence="6">
    <location>
        <begin position="42"/>
        <end position="61"/>
    </location>
</feature>
<dbReference type="GO" id="GO:0005886">
    <property type="term" value="C:plasma membrane"/>
    <property type="evidence" value="ECO:0007669"/>
    <property type="project" value="UniProtKB-SubCell"/>
</dbReference>
<feature type="transmembrane region" description="Helical" evidence="6">
    <location>
        <begin position="386"/>
        <end position="411"/>
    </location>
</feature>
<evidence type="ECO:0000256" key="3">
    <source>
        <dbReference type="ARBA" id="ARBA00022692"/>
    </source>
</evidence>
<dbReference type="EMBL" id="JANUAU010000013">
    <property type="protein sequence ID" value="MCS3679177.1"/>
    <property type="molecule type" value="Genomic_DNA"/>
</dbReference>
<evidence type="ECO:0000256" key="5">
    <source>
        <dbReference type="ARBA" id="ARBA00023136"/>
    </source>
</evidence>
<feature type="transmembrane region" description="Helical" evidence="6">
    <location>
        <begin position="82"/>
        <end position="105"/>
    </location>
</feature>
<evidence type="ECO:0000256" key="1">
    <source>
        <dbReference type="ARBA" id="ARBA00004651"/>
    </source>
</evidence>